<evidence type="ECO:0000313" key="10">
    <source>
        <dbReference type="Proteomes" id="UP001597285"/>
    </source>
</evidence>
<evidence type="ECO:0000256" key="4">
    <source>
        <dbReference type="ARBA" id="ARBA00022679"/>
    </source>
</evidence>
<name>A0ABW4NMJ3_9LACT</name>
<dbReference type="InterPro" id="IPR051819">
    <property type="entry name" value="PTS_sugar-specific_EIIB"/>
</dbReference>
<evidence type="ECO:0000256" key="5">
    <source>
        <dbReference type="ARBA" id="ARBA00022683"/>
    </source>
</evidence>
<comment type="caution">
    <text evidence="9">The sequence shown here is derived from an EMBL/GenBank/DDBJ whole genome shotgun (WGS) entry which is preliminary data.</text>
</comment>
<protein>
    <submittedName>
        <fullName evidence="9">PTS sugar transporter subunit IIB</fullName>
    </submittedName>
</protein>
<reference evidence="10" key="1">
    <citation type="journal article" date="2019" name="Int. J. Syst. Evol. Microbiol.">
        <title>The Global Catalogue of Microorganisms (GCM) 10K type strain sequencing project: providing services to taxonomists for standard genome sequencing and annotation.</title>
        <authorList>
            <consortium name="The Broad Institute Genomics Platform"/>
            <consortium name="The Broad Institute Genome Sequencing Center for Infectious Disease"/>
            <person name="Wu L."/>
            <person name="Ma J."/>
        </authorList>
    </citation>
    <scope>NUCLEOTIDE SEQUENCE [LARGE SCALE GENOMIC DNA]</scope>
    <source>
        <strain evidence="10">KCTC 42143</strain>
    </source>
</reference>
<evidence type="ECO:0000256" key="7">
    <source>
        <dbReference type="PROSITE-ProRule" id="PRU00423"/>
    </source>
</evidence>
<evidence type="ECO:0000256" key="3">
    <source>
        <dbReference type="ARBA" id="ARBA00022597"/>
    </source>
</evidence>
<keyword evidence="2" id="KW-0597">Phosphoprotein</keyword>
<dbReference type="EMBL" id="JBHUFF010000008">
    <property type="protein sequence ID" value="MFD1798971.1"/>
    <property type="molecule type" value="Genomic_DNA"/>
</dbReference>
<dbReference type="InterPro" id="IPR036095">
    <property type="entry name" value="PTS_EIIB-like_sf"/>
</dbReference>
<keyword evidence="3 9" id="KW-0762">Sugar transport</keyword>
<dbReference type="InterPro" id="IPR003501">
    <property type="entry name" value="PTS_EIIB_2/3"/>
</dbReference>
<evidence type="ECO:0000256" key="2">
    <source>
        <dbReference type="ARBA" id="ARBA00022553"/>
    </source>
</evidence>
<gene>
    <name evidence="9" type="ORF">ACFSBK_03720</name>
</gene>
<dbReference type="PROSITE" id="PS51100">
    <property type="entry name" value="PTS_EIIB_TYPE_3"/>
    <property type="match status" value="1"/>
</dbReference>
<keyword evidence="5" id="KW-0598">Phosphotransferase system</keyword>
<proteinExistence type="predicted"/>
<keyword evidence="1" id="KW-0813">Transport</keyword>
<keyword evidence="6" id="KW-0418">Kinase</keyword>
<evidence type="ECO:0000256" key="1">
    <source>
        <dbReference type="ARBA" id="ARBA00022448"/>
    </source>
</evidence>
<organism evidence="9 10">
    <name type="scientific">Carnobacterium antarcticum</name>
    <dbReference type="NCBI Taxonomy" id="2126436"/>
    <lineage>
        <taxon>Bacteria</taxon>
        <taxon>Bacillati</taxon>
        <taxon>Bacillota</taxon>
        <taxon>Bacilli</taxon>
        <taxon>Lactobacillales</taxon>
        <taxon>Carnobacteriaceae</taxon>
        <taxon>Carnobacterium</taxon>
    </lineage>
</organism>
<dbReference type="RefSeq" id="WP_058919361.1">
    <property type="nucleotide sequence ID" value="NZ_JBHSQC010000015.1"/>
</dbReference>
<dbReference type="Proteomes" id="UP001597285">
    <property type="component" value="Unassembled WGS sequence"/>
</dbReference>
<dbReference type="SUPFAM" id="SSF52794">
    <property type="entry name" value="PTS system IIB component-like"/>
    <property type="match status" value="1"/>
</dbReference>
<evidence type="ECO:0000259" key="8">
    <source>
        <dbReference type="PROSITE" id="PS51100"/>
    </source>
</evidence>
<sequence length="104" mass="11885">MENKTVLLICTAGITAGLIVKNIQNIMENKGENYHIYSAPAIVAENIIKEQKIDALLIAPQSKYEVSRLEELLNYKKVPYRLIDEEDYEILNAQAIYNKLKSML</sequence>
<dbReference type="Pfam" id="PF02302">
    <property type="entry name" value="PTS_IIB"/>
    <property type="match status" value="1"/>
</dbReference>
<dbReference type="PANTHER" id="PTHR34581:SF2">
    <property type="entry name" value="PTS SYSTEM N,N'-DIACETYLCHITOBIOSE-SPECIFIC EIIB COMPONENT"/>
    <property type="match status" value="1"/>
</dbReference>
<feature type="modified residue" description="Phosphocysteine; by EIIA" evidence="7">
    <location>
        <position position="10"/>
    </location>
</feature>
<dbReference type="InterPro" id="IPR013012">
    <property type="entry name" value="PTS_EIIB_3"/>
</dbReference>
<keyword evidence="4" id="KW-0808">Transferase</keyword>
<accession>A0ABW4NMJ3</accession>
<dbReference type="PANTHER" id="PTHR34581">
    <property type="entry name" value="PTS SYSTEM N,N'-DIACETYLCHITOBIOSE-SPECIFIC EIIB COMPONENT"/>
    <property type="match status" value="1"/>
</dbReference>
<keyword evidence="10" id="KW-1185">Reference proteome</keyword>
<feature type="domain" description="PTS EIIB type-3" evidence="8">
    <location>
        <begin position="3"/>
        <end position="104"/>
    </location>
</feature>
<evidence type="ECO:0000313" key="9">
    <source>
        <dbReference type="EMBL" id="MFD1798971.1"/>
    </source>
</evidence>
<dbReference type="Gene3D" id="3.40.50.2300">
    <property type="match status" value="1"/>
</dbReference>
<evidence type="ECO:0000256" key="6">
    <source>
        <dbReference type="ARBA" id="ARBA00022777"/>
    </source>
</evidence>